<dbReference type="InterPro" id="IPR036770">
    <property type="entry name" value="Ankyrin_rpt-contain_sf"/>
</dbReference>
<organism evidence="1">
    <name type="scientific">Octopus bimaculoides</name>
    <name type="common">California two-spotted octopus</name>
    <dbReference type="NCBI Taxonomy" id="37653"/>
    <lineage>
        <taxon>Eukaryota</taxon>
        <taxon>Metazoa</taxon>
        <taxon>Spiralia</taxon>
        <taxon>Lophotrochozoa</taxon>
        <taxon>Mollusca</taxon>
        <taxon>Cephalopoda</taxon>
        <taxon>Coleoidea</taxon>
        <taxon>Octopodiformes</taxon>
        <taxon>Octopoda</taxon>
        <taxon>Incirrata</taxon>
        <taxon>Octopodidae</taxon>
        <taxon>Octopus</taxon>
    </lineage>
</organism>
<accession>A0A0L8I1Y0</accession>
<protein>
    <submittedName>
        <fullName evidence="1">Uncharacterized protein</fullName>
    </submittedName>
</protein>
<dbReference type="STRING" id="37653.A0A0L8I1Y0"/>
<proteinExistence type="predicted"/>
<dbReference type="EMBL" id="KQ416745">
    <property type="protein sequence ID" value="KOF95414.1"/>
    <property type="molecule type" value="Genomic_DNA"/>
</dbReference>
<dbReference type="OrthoDB" id="70519at2759"/>
<dbReference type="SUPFAM" id="SSF48403">
    <property type="entry name" value="Ankyrin repeat"/>
    <property type="match status" value="1"/>
</dbReference>
<dbReference type="Gene3D" id="1.25.40.20">
    <property type="entry name" value="Ankyrin repeat-containing domain"/>
    <property type="match status" value="1"/>
</dbReference>
<sequence length="149" mass="16595">MNNFRSCNCLQNNTNNSKTSSTTVNSNNSNFQRLSGAEQHVCCQSPSLQPSLHQTLPELDFERGLWNDAVTGDIQGIRLKLEKQRYGCTANATDTSGYTPLAAVKSDADIISLLLHRYPQLHNITDNNGFRAKHCLPEDKSTQLLDLFP</sequence>
<dbReference type="AlphaFoldDB" id="A0A0L8I1Y0"/>
<evidence type="ECO:0000313" key="1">
    <source>
        <dbReference type="EMBL" id="KOF95414.1"/>
    </source>
</evidence>
<gene>
    <name evidence="1" type="ORF">OCBIM_22038477mg</name>
</gene>
<reference evidence="1" key="1">
    <citation type="submission" date="2015-07" db="EMBL/GenBank/DDBJ databases">
        <title>MeaNS - Measles Nucleotide Surveillance Program.</title>
        <authorList>
            <person name="Tran T."/>
            <person name="Druce J."/>
        </authorList>
    </citation>
    <scope>NUCLEOTIDE SEQUENCE</scope>
    <source>
        <strain evidence="1">UCB-OBI-ISO-001</strain>
        <tissue evidence="1">Gonad</tissue>
    </source>
</reference>
<name>A0A0L8I1Y0_OCTBM</name>